<feature type="domain" description="GerMN" evidence="2">
    <location>
        <begin position="224"/>
        <end position="312"/>
    </location>
</feature>
<dbReference type="Pfam" id="PF10646">
    <property type="entry name" value="Germane"/>
    <property type="match status" value="1"/>
</dbReference>
<keyword evidence="4" id="KW-1185">Reference proteome</keyword>
<evidence type="ECO:0000313" key="4">
    <source>
        <dbReference type="Proteomes" id="UP000293638"/>
    </source>
</evidence>
<name>A0A4Q7NTK6_9ACTN</name>
<evidence type="ECO:0000313" key="3">
    <source>
        <dbReference type="EMBL" id="RZS90138.1"/>
    </source>
</evidence>
<accession>A0A4Q7NTK6</accession>
<reference evidence="3 4" key="1">
    <citation type="submission" date="2019-02" db="EMBL/GenBank/DDBJ databases">
        <title>Genomic Encyclopedia of Type Strains, Phase IV (KMG-IV): sequencing the most valuable type-strain genomes for metagenomic binning, comparative biology and taxonomic classification.</title>
        <authorList>
            <person name="Goeker M."/>
        </authorList>
    </citation>
    <scope>NUCLEOTIDE SEQUENCE [LARGE SCALE GENOMIC DNA]</scope>
    <source>
        <strain evidence="3 4">DSM 45622</strain>
    </source>
</reference>
<dbReference type="InterPro" id="IPR059026">
    <property type="entry name" value="LpqB_N"/>
</dbReference>
<dbReference type="RefSeq" id="WP_130492636.1">
    <property type="nucleotide sequence ID" value="NZ_SGXD01000002.1"/>
</dbReference>
<proteinExistence type="predicted"/>
<dbReference type="Proteomes" id="UP000293638">
    <property type="component" value="Unassembled WGS sequence"/>
</dbReference>
<feature type="signal peptide" evidence="1">
    <location>
        <begin position="1"/>
        <end position="22"/>
    </location>
</feature>
<sequence length="614" mass="62652">MSRARRGTPVLLALCLLLAACAGIPSSGMTEVPDRAVAPADAYVHVRVPGPEPGLDPRTVVARFLAASAGFDEDFATARRFLSASAATSWQPSAGILVVDALTPEKGGDPTSPQQVERGTALGRLDGGRYVPLPAPVKVRLTFSLVDAAVQGGSAEWRVGALSGAPVEGAADALGEIDLSTGLVLDRASVAYALAPLNLWWLTPDHQRLVPEPVFLPQGRGSLATALVQLLLAGPPTRLQGAVTTAVPRGTVLQQPVTLDTSTAQVQLSGLDALSAAQRELLGAQLSATLTQSDLGADLELGIDKVALATGVGAPVDVTGLAAGYDPAPKAEKTVLAVRLDKKHPGVRAGQVVVATVGGSSATAYSGLRGRALSFPVRTGVGRAGVVRSAALGGTGRRELVLDDGTGLAPRTVYTGRGSLAAPSFDGTGWLWSGDTATGQLLVVAPGSTEVGQVPLDLGALAQRYGVPRLSLKLVHVAPDGARVAVVLTTGKQRDVVVVLPVVRREATPVPLLGEALPLASTGDQVVRDVEWAQPSSVALLTSNPGSKAQPSFRVVPVGRVSSTVDETAGAETVAVSANPDQPPVLGLPGTGGQLQLLKGKTFGAGLTQPSFQE</sequence>
<protein>
    <submittedName>
        <fullName evidence="3">Sporulation and spore germination protein</fullName>
    </submittedName>
</protein>
<dbReference type="AlphaFoldDB" id="A0A4Q7NTK6"/>
<gene>
    <name evidence="3" type="ORF">EV189_1921</name>
</gene>
<dbReference type="PROSITE" id="PS51257">
    <property type="entry name" value="PROKAR_LIPOPROTEIN"/>
    <property type="match status" value="1"/>
</dbReference>
<organism evidence="3 4">
    <name type="scientific">Motilibacter rhizosphaerae</name>
    <dbReference type="NCBI Taxonomy" id="598652"/>
    <lineage>
        <taxon>Bacteria</taxon>
        <taxon>Bacillati</taxon>
        <taxon>Actinomycetota</taxon>
        <taxon>Actinomycetes</taxon>
        <taxon>Motilibacterales</taxon>
        <taxon>Motilibacteraceae</taxon>
        <taxon>Motilibacter</taxon>
    </lineage>
</organism>
<comment type="caution">
    <text evidence="3">The sequence shown here is derived from an EMBL/GenBank/DDBJ whole genome shotgun (WGS) entry which is preliminary data.</text>
</comment>
<dbReference type="EMBL" id="SGXD01000002">
    <property type="protein sequence ID" value="RZS90138.1"/>
    <property type="molecule type" value="Genomic_DNA"/>
</dbReference>
<keyword evidence="1" id="KW-0732">Signal</keyword>
<evidence type="ECO:0000259" key="2">
    <source>
        <dbReference type="SMART" id="SM00909"/>
    </source>
</evidence>
<dbReference type="Pfam" id="PF25976">
    <property type="entry name" value="LpqB_N"/>
    <property type="match status" value="1"/>
</dbReference>
<dbReference type="OrthoDB" id="3226781at2"/>
<dbReference type="InterPro" id="IPR019606">
    <property type="entry name" value="GerMN"/>
</dbReference>
<evidence type="ECO:0000256" key="1">
    <source>
        <dbReference type="SAM" id="SignalP"/>
    </source>
</evidence>
<feature type="chain" id="PRO_5038967738" evidence="1">
    <location>
        <begin position="23"/>
        <end position="614"/>
    </location>
</feature>
<dbReference type="SMART" id="SM00909">
    <property type="entry name" value="Germane"/>
    <property type="match status" value="1"/>
</dbReference>